<accession>A0A383DQA4</accession>
<feature type="non-terminal residue" evidence="2">
    <location>
        <position position="32"/>
    </location>
</feature>
<sequence length="32" mass="3352">ARLRSEGRGDLGPPLEHRHDVGGGQARAGDDV</sequence>
<dbReference type="EMBL" id="UINC01219156">
    <property type="protein sequence ID" value="SVE46499.1"/>
    <property type="molecule type" value="Genomic_DNA"/>
</dbReference>
<feature type="region of interest" description="Disordered" evidence="1">
    <location>
        <begin position="1"/>
        <end position="32"/>
    </location>
</feature>
<dbReference type="AlphaFoldDB" id="A0A383DQA4"/>
<name>A0A383DQA4_9ZZZZ</name>
<proteinExistence type="predicted"/>
<feature type="non-terminal residue" evidence="2">
    <location>
        <position position="1"/>
    </location>
</feature>
<evidence type="ECO:0000256" key="1">
    <source>
        <dbReference type="SAM" id="MobiDB-lite"/>
    </source>
</evidence>
<feature type="compositionally biased region" description="Basic and acidic residues" evidence="1">
    <location>
        <begin position="1"/>
        <end position="21"/>
    </location>
</feature>
<protein>
    <submittedName>
        <fullName evidence="2">Uncharacterized protein</fullName>
    </submittedName>
</protein>
<gene>
    <name evidence="2" type="ORF">METZ01_LOCUS499353</name>
</gene>
<reference evidence="2" key="1">
    <citation type="submission" date="2018-05" db="EMBL/GenBank/DDBJ databases">
        <authorList>
            <person name="Lanie J.A."/>
            <person name="Ng W.-L."/>
            <person name="Kazmierczak K.M."/>
            <person name="Andrzejewski T.M."/>
            <person name="Davidsen T.M."/>
            <person name="Wayne K.J."/>
            <person name="Tettelin H."/>
            <person name="Glass J.I."/>
            <person name="Rusch D."/>
            <person name="Podicherti R."/>
            <person name="Tsui H.-C.T."/>
            <person name="Winkler M.E."/>
        </authorList>
    </citation>
    <scope>NUCLEOTIDE SEQUENCE</scope>
</reference>
<evidence type="ECO:0000313" key="2">
    <source>
        <dbReference type="EMBL" id="SVE46499.1"/>
    </source>
</evidence>
<organism evidence="2">
    <name type="scientific">marine metagenome</name>
    <dbReference type="NCBI Taxonomy" id="408172"/>
    <lineage>
        <taxon>unclassified sequences</taxon>
        <taxon>metagenomes</taxon>
        <taxon>ecological metagenomes</taxon>
    </lineage>
</organism>